<sequence length="48" mass="5628">MQNKEALGWSIEDLNGISPAYCMHKIKMEEKYKPVVQPHRRLNPVMSE</sequence>
<evidence type="ECO:0000313" key="1">
    <source>
        <dbReference type="EMBL" id="MCI29258.1"/>
    </source>
</evidence>
<dbReference type="EMBL" id="LXQA010171316">
    <property type="protein sequence ID" value="MCI29258.1"/>
    <property type="molecule type" value="Genomic_DNA"/>
</dbReference>
<dbReference type="AlphaFoldDB" id="A0A392QY81"/>
<reference evidence="1 2" key="1">
    <citation type="journal article" date="2018" name="Front. Plant Sci.">
        <title>Red Clover (Trifolium pratense) and Zigzag Clover (T. medium) - A Picture of Genomic Similarities and Differences.</title>
        <authorList>
            <person name="Dluhosova J."/>
            <person name="Istvanek J."/>
            <person name="Nedelnik J."/>
            <person name="Repkova J."/>
        </authorList>
    </citation>
    <scope>NUCLEOTIDE SEQUENCE [LARGE SCALE GENOMIC DNA]</scope>
    <source>
        <strain evidence="2">cv. 10/8</strain>
        <tissue evidence="1">Leaf</tissue>
    </source>
</reference>
<accession>A0A392QY81</accession>
<keyword evidence="2" id="KW-1185">Reference proteome</keyword>
<proteinExistence type="predicted"/>
<feature type="non-terminal residue" evidence="1">
    <location>
        <position position="48"/>
    </location>
</feature>
<comment type="caution">
    <text evidence="1">The sequence shown here is derived from an EMBL/GenBank/DDBJ whole genome shotgun (WGS) entry which is preliminary data.</text>
</comment>
<dbReference type="Proteomes" id="UP000265520">
    <property type="component" value="Unassembled WGS sequence"/>
</dbReference>
<evidence type="ECO:0000313" key="2">
    <source>
        <dbReference type="Proteomes" id="UP000265520"/>
    </source>
</evidence>
<protein>
    <submittedName>
        <fullName evidence="1">Uncharacterized protein</fullName>
    </submittedName>
</protein>
<organism evidence="1 2">
    <name type="scientific">Trifolium medium</name>
    <dbReference type="NCBI Taxonomy" id="97028"/>
    <lineage>
        <taxon>Eukaryota</taxon>
        <taxon>Viridiplantae</taxon>
        <taxon>Streptophyta</taxon>
        <taxon>Embryophyta</taxon>
        <taxon>Tracheophyta</taxon>
        <taxon>Spermatophyta</taxon>
        <taxon>Magnoliopsida</taxon>
        <taxon>eudicotyledons</taxon>
        <taxon>Gunneridae</taxon>
        <taxon>Pentapetalae</taxon>
        <taxon>rosids</taxon>
        <taxon>fabids</taxon>
        <taxon>Fabales</taxon>
        <taxon>Fabaceae</taxon>
        <taxon>Papilionoideae</taxon>
        <taxon>50 kb inversion clade</taxon>
        <taxon>NPAAA clade</taxon>
        <taxon>Hologalegina</taxon>
        <taxon>IRL clade</taxon>
        <taxon>Trifolieae</taxon>
        <taxon>Trifolium</taxon>
    </lineage>
</organism>
<name>A0A392QY81_9FABA</name>